<feature type="transmembrane region" description="Helical" evidence="16">
    <location>
        <begin position="21"/>
        <end position="42"/>
    </location>
</feature>
<dbReference type="InterPro" id="IPR050269">
    <property type="entry name" value="ComplexI_Subunit6"/>
</dbReference>
<dbReference type="PANTHER" id="PTHR11435:SF1">
    <property type="entry name" value="NADH-UBIQUINONE OXIDOREDUCTASE CHAIN 6"/>
    <property type="match status" value="1"/>
</dbReference>
<accession>A0A1W5WVF5</accession>
<keyword evidence="9" id="KW-0249">Electron transport</keyword>
<dbReference type="GO" id="GO:0008137">
    <property type="term" value="F:NADH dehydrogenase (ubiquinone) activity"/>
    <property type="evidence" value="ECO:0007669"/>
    <property type="project" value="UniProtKB-EC"/>
</dbReference>
<evidence type="ECO:0000256" key="2">
    <source>
        <dbReference type="ARBA" id="ARBA00005698"/>
    </source>
</evidence>
<protein>
    <recommendedName>
        <fullName evidence="4">NADH-ubiquinone oxidoreductase chain 6</fullName>
        <ecNumber evidence="3">7.1.1.2</ecNumber>
    </recommendedName>
    <alternativeName>
        <fullName evidence="14">NADH dehydrogenase subunit 6</fullName>
    </alternativeName>
</protein>
<comment type="similarity">
    <text evidence="2">Belongs to the complex I subunit 6 family.</text>
</comment>
<evidence type="ECO:0000256" key="1">
    <source>
        <dbReference type="ARBA" id="ARBA00004225"/>
    </source>
</evidence>
<keyword evidence="6" id="KW-0679">Respiratory chain</keyword>
<feature type="transmembrane region" description="Helical" evidence="16">
    <location>
        <begin position="122"/>
        <end position="155"/>
    </location>
</feature>
<evidence type="ECO:0000256" key="12">
    <source>
        <dbReference type="ARBA" id="ARBA00023128"/>
    </source>
</evidence>
<sequence>MMLIIMGSIVSSMAFIMPSMMQPLSLGVTIMGLSMFSCLLVGFEFSSWYGYIMFLIYVGGLLVMFSYVAALSPNNFFSGVKNLILFISSFFVFLTVFFSFFFMNNMKLLNLNLENYEYKESITGILICSSYNVGILIFLGIVLLLALVAVVKICFQQQAPLRPYG</sequence>
<dbReference type="EC" id="7.1.1.2" evidence="3"/>
<evidence type="ECO:0000256" key="14">
    <source>
        <dbReference type="ARBA" id="ARBA00031019"/>
    </source>
</evidence>
<name>A0A1W5WVF5_9BIVA</name>
<keyword evidence="11" id="KW-0520">NAD</keyword>
<keyword evidence="13 16" id="KW-0472">Membrane</keyword>
<evidence type="ECO:0000256" key="13">
    <source>
        <dbReference type="ARBA" id="ARBA00023136"/>
    </source>
</evidence>
<feature type="transmembrane region" description="Helical" evidence="16">
    <location>
        <begin position="48"/>
        <end position="71"/>
    </location>
</feature>
<dbReference type="EMBL" id="KY244081">
    <property type="protein sequence ID" value="ARH10780.1"/>
    <property type="molecule type" value="Genomic_DNA"/>
</dbReference>
<evidence type="ECO:0000256" key="5">
    <source>
        <dbReference type="ARBA" id="ARBA00022448"/>
    </source>
</evidence>
<dbReference type="CTD" id="4541"/>
<evidence type="ECO:0000256" key="6">
    <source>
        <dbReference type="ARBA" id="ARBA00022660"/>
    </source>
</evidence>
<keyword evidence="10 16" id="KW-1133">Transmembrane helix</keyword>
<comment type="subcellular location">
    <subcellularLocation>
        <location evidence="1">Mitochondrion membrane</location>
        <topology evidence="1">Multi-pass membrane protein</topology>
    </subcellularLocation>
</comment>
<gene>
    <name evidence="17" type="primary">ND6</name>
</gene>
<reference evidence="17" key="1">
    <citation type="submission" date="2016-11" db="EMBL/GenBank/DDBJ databases">
        <title>Mixed transmission modes and dynamic genome evolution in an obligate animal-bacterial symbiosis.</title>
        <authorList>
            <person name="Russell S.L."/>
            <person name="Corbett-Detig R.B."/>
            <person name="Cavanaugh C.M."/>
        </authorList>
    </citation>
    <scope>NUCLEOTIDE SEQUENCE</scope>
    <source>
        <tissue evidence="17">Gill</tissue>
    </source>
</reference>
<dbReference type="PANTHER" id="PTHR11435">
    <property type="entry name" value="NADH UBIQUINONE OXIDOREDUCTASE SUBUNIT ND6"/>
    <property type="match status" value="1"/>
</dbReference>
<proteinExistence type="inferred from homology"/>
<dbReference type="GO" id="GO:0031966">
    <property type="term" value="C:mitochondrial membrane"/>
    <property type="evidence" value="ECO:0007669"/>
    <property type="project" value="UniProtKB-SubCell"/>
</dbReference>
<feature type="transmembrane region" description="Helical" evidence="16">
    <location>
        <begin position="83"/>
        <end position="102"/>
    </location>
</feature>
<dbReference type="GeneID" id="32956177"/>
<keyword evidence="5" id="KW-0813">Transport</keyword>
<evidence type="ECO:0000256" key="9">
    <source>
        <dbReference type="ARBA" id="ARBA00022982"/>
    </source>
</evidence>
<geneLocation type="mitochondrion" evidence="17"/>
<keyword evidence="12 17" id="KW-0496">Mitochondrion</keyword>
<evidence type="ECO:0000256" key="4">
    <source>
        <dbReference type="ARBA" id="ARBA00021095"/>
    </source>
</evidence>
<keyword evidence="8" id="KW-1278">Translocase</keyword>
<evidence type="ECO:0000313" key="17">
    <source>
        <dbReference type="EMBL" id="ARH10780.1"/>
    </source>
</evidence>
<organism evidence="17">
    <name type="scientific">Solemya velesiana</name>
    <dbReference type="NCBI Taxonomy" id="395966"/>
    <lineage>
        <taxon>Eukaryota</taxon>
        <taxon>Metazoa</taxon>
        <taxon>Spiralia</taxon>
        <taxon>Lophotrochozoa</taxon>
        <taxon>Mollusca</taxon>
        <taxon>Bivalvia</taxon>
        <taxon>Protobranchia</taxon>
        <taxon>Solemyida</taxon>
        <taxon>Solemyoidea</taxon>
        <taxon>Solemyidae</taxon>
        <taxon>Solemya</taxon>
    </lineage>
</organism>
<evidence type="ECO:0000256" key="8">
    <source>
        <dbReference type="ARBA" id="ARBA00022967"/>
    </source>
</evidence>
<dbReference type="AlphaFoldDB" id="A0A1W5WVF5"/>
<dbReference type="RefSeq" id="YP_009378348.1">
    <property type="nucleotide sequence ID" value="NC_034906.1"/>
</dbReference>
<evidence type="ECO:0000256" key="15">
    <source>
        <dbReference type="ARBA" id="ARBA00049551"/>
    </source>
</evidence>
<evidence type="ECO:0000256" key="10">
    <source>
        <dbReference type="ARBA" id="ARBA00022989"/>
    </source>
</evidence>
<evidence type="ECO:0000256" key="3">
    <source>
        <dbReference type="ARBA" id="ARBA00012944"/>
    </source>
</evidence>
<evidence type="ECO:0000256" key="7">
    <source>
        <dbReference type="ARBA" id="ARBA00022692"/>
    </source>
</evidence>
<keyword evidence="7 16" id="KW-0812">Transmembrane</keyword>
<evidence type="ECO:0000256" key="16">
    <source>
        <dbReference type="SAM" id="Phobius"/>
    </source>
</evidence>
<comment type="catalytic activity">
    <reaction evidence="15">
        <text>a ubiquinone + NADH + 5 H(+)(in) = a ubiquinol + NAD(+) + 4 H(+)(out)</text>
        <dbReference type="Rhea" id="RHEA:29091"/>
        <dbReference type="Rhea" id="RHEA-COMP:9565"/>
        <dbReference type="Rhea" id="RHEA-COMP:9566"/>
        <dbReference type="ChEBI" id="CHEBI:15378"/>
        <dbReference type="ChEBI" id="CHEBI:16389"/>
        <dbReference type="ChEBI" id="CHEBI:17976"/>
        <dbReference type="ChEBI" id="CHEBI:57540"/>
        <dbReference type="ChEBI" id="CHEBI:57945"/>
        <dbReference type="EC" id="7.1.1.2"/>
    </reaction>
</comment>
<evidence type="ECO:0000256" key="11">
    <source>
        <dbReference type="ARBA" id="ARBA00023027"/>
    </source>
</evidence>